<accession>A0A0A9BRZ0</accession>
<reference evidence="1" key="2">
    <citation type="journal article" date="2015" name="Data Brief">
        <title>Shoot transcriptome of the giant reed, Arundo donax.</title>
        <authorList>
            <person name="Barrero R.A."/>
            <person name="Guerrero F.D."/>
            <person name="Moolhuijzen P."/>
            <person name="Goolsby J.A."/>
            <person name="Tidwell J."/>
            <person name="Bellgard S.E."/>
            <person name="Bellgard M.I."/>
        </authorList>
    </citation>
    <scope>NUCLEOTIDE SEQUENCE</scope>
    <source>
        <tissue evidence="1">Shoot tissue taken approximately 20 cm above the soil surface</tissue>
    </source>
</reference>
<organism evidence="1">
    <name type="scientific">Arundo donax</name>
    <name type="common">Giant reed</name>
    <name type="synonym">Donax arundinaceus</name>
    <dbReference type="NCBI Taxonomy" id="35708"/>
    <lineage>
        <taxon>Eukaryota</taxon>
        <taxon>Viridiplantae</taxon>
        <taxon>Streptophyta</taxon>
        <taxon>Embryophyta</taxon>
        <taxon>Tracheophyta</taxon>
        <taxon>Spermatophyta</taxon>
        <taxon>Magnoliopsida</taxon>
        <taxon>Liliopsida</taxon>
        <taxon>Poales</taxon>
        <taxon>Poaceae</taxon>
        <taxon>PACMAD clade</taxon>
        <taxon>Arundinoideae</taxon>
        <taxon>Arundineae</taxon>
        <taxon>Arundo</taxon>
    </lineage>
</organism>
<protein>
    <submittedName>
        <fullName evidence="1">Uncharacterized protein</fullName>
    </submittedName>
</protein>
<dbReference type="EMBL" id="GBRH01233990">
    <property type="protein sequence ID" value="JAD63905.1"/>
    <property type="molecule type" value="Transcribed_RNA"/>
</dbReference>
<proteinExistence type="predicted"/>
<evidence type="ECO:0000313" key="1">
    <source>
        <dbReference type="EMBL" id="JAD63905.1"/>
    </source>
</evidence>
<sequence>MVNFPSHVHSPL</sequence>
<reference evidence="1" key="1">
    <citation type="submission" date="2014-09" db="EMBL/GenBank/DDBJ databases">
        <authorList>
            <person name="Magalhaes I.L.F."/>
            <person name="Oliveira U."/>
            <person name="Santos F.R."/>
            <person name="Vidigal T.H.D.A."/>
            <person name="Brescovit A.D."/>
            <person name="Santos A.J."/>
        </authorList>
    </citation>
    <scope>NUCLEOTIDE SEQUENCE</scope>
    <source>
        <tissue evidence="1">Shoot tissue taken approximately 20 cm above the soil surface</tissue>
    </source>
</reference>
<name>A0A0A9BRZ0_ARUDO</name>